<proteinExistence type="inferred from homology"/>
<dbReference type="EMBL" id="SRME01000005">
    <property type="protein sequence ID" value="TGG87257.1"/>
    <property type="molecule type" value="Genomic_DNA"/>
</dbReference>
<evidence type="ECO:0000313" key="3">
    <source>
        <dbReference type="EMBL" id="TGG87257.1"/>
    </source>
</evidence>
<accession>A0A1G6N2Z6</accession>
<dbReference type="InterPro" id="IPR011659">
    <property type="entry name" value="WD40"/>
</dbReference>
<keyword evidence="4" id="KW-1185">Reference proteome</keyword>
<dbReference type="EMBL" id="FMYV01000005">
    <property type="protein sequence ID" value="SDC62071.1"/>
    <property type="molecule type" value="Genomic_DNA"/>
</dbReference>
<dbReference type="PANTHER" id="PTHR36842">
    <property type="entry name" value="PROTEIN TOLB HOMOLOG"/>
    <property type="match status" value="1"/>
</dbReference>
<evidence type="ECO:0000313" key="4">
    <source>
        <dbReference type="Proteomes" id="UP000199322"/>
    </source>
</evidence>
<dbReference type="RefSeq" id="WP_091404246.1">
    <property type="nucleotide sequence ID" value="NZ_FMYV01000005.1"/>
</dbReference>
<sequence length="397" mass="47981">MKKVYLILFFLLINIFIFSFQKSDMIIEYNRSNWYQNSVVEKITRLGSYFYDFEIIDSKKTVYLTNQYDFEDSMSYDVDVFLRITNNSTKTINTYYEIEGKSFYKKSELKDSSDWVEQFSVNLLEEISLNRLKYDNTWETLQMTFYEGVDEYPIKRNSTIAFISDRYKGNREVFFYDLNKVKINKIPLELSSEYFPDISPNGNYFVFQSTLFGNWDIVIYDRIKNDFKKITDKTYGYSPYFIDDYKIIYSEEIENEVKYNQIVEYDLISEEKKVLTDDKEFLKYRPSLYKNKIIYYGINPETAEVRIYLNDEKPIRLFDLSRNQMDSWSDNSDKIVFSYNLDASYDIFFLYENNLLNLTKEIDSDSYYPTFSDNGKYVFFSLYYKNKEPDIFIKKIF</sequence>
<dbReference type="Proteomes" id="UP000199322">
    <property type="component" value="Unassembled WGS sequence"/>
</dbReference>
<reference evidence="2 4" key="1">
    <citation type="submission" date="2016-10" db="EMBL/GenBank/DDBJ databases">
        <authorList>
            <person name="de Groot N.N."/>
        </authorList>
    </citation>
    <scope>NUCLEOTIDE SEQUENCE [LARGE SCALE GENOMIC DNA]</scope>
    <source>
        <strain evidence="2 4">WG14</strain>
    </source>
</reference>
<dbReference type="SUPFAM" id="SSF69304">
    <property type="entry name" value="Tricorn protease N-terminal domain"/>
    <property type="match status" value="1"/>
</dbReference>
<dbReference type="Pfam" id="PF07676">
    <property type="entry name" value="PD40"/>
    <property type="match status" value="2"/>
</dbReference>
<dbReference type="PANTHER" id="PTHR36842:SF1">
    <property type="entry name" value="PROTEIN TOLB"/>
    <property type="match status" value="1"/>
</dbReference>
<evidence type="ECO:0000313" key="2">
    <source>
        <dbReference type="EMBL" id="SDC62071.1"/>
    </source>
</evidence>
<dbReference type="OrthoDB" id="42683at2"/>
<dbReference type="Gene3D" id="2.120.10.30">
    <property type="entry name" value="TolB, C-terminal domain"/>
    <property type="match status" value="1"/>
</dbReference>
<organism evidence="2 4">
    <name type="scientific">Geotoga petraea</name>
    <dbReference type="NCBI Taxonomy" id="28234"/>
    <lineage>
        <taxon>Bacteria</taxon>
        <taxon>Thermotogati</taxon>
        <taxon>Thermotogota</taxon>
        <taxon>Thermotogae</taxon>
        <taxon>Petrotogales</taxon>
        <taxon>Petrotogaceae</taxon>
        <taxon>Geotoga</taxon>
    </lineage>
</organism>
<dbReference type="Proteomes" id="UP000297288">
    <property type="component" value="Unassembled WGS sequence"/>
</dbReference>
<dbReference type="STRING" id="28234.SAMN04488588_1473"/>
<dbReference type="AlphaFoldDB" id="A0A1G6N2Z6"/>
<evidence type="ECO:0000313" key="5">
    <source>
        <dbReference type="Proteomes" id="UP000297288"/>
    </source>
</evidence>
<evidence type="ECO:0000256" key="1">
    <source>
        <dbReference type="ARBA" id="ARBA00009820"/>
    </source>
</evidence>
<comment type="similarity">
    <text evidence="1">Belongs to the TolB family.</text>
</comment>
<reference evidence="3 5" key="2">
    <citation type="submission" date="2019-04" db="EMBL/GenBank/DDBJ databases">
        <title>Draft genome sequence data and analysis of a Fermenting Bacterium, Geotoga petraea strain HO-Geo1, isolated from heavy-oil petroleum reservoir in Russia.</title>
        <authorList>
            <person name="Grouzdev D.S."/>
            <person name="Semenova E.M."/>
            <person name="Sokolova D.S."/>
            <person name="Tourova T.P."/>
            <person name="Poltaraus A.B."/>
            <person name="Nazina T.N."/>
        </authorList>
    </citation>
    <scope>NUCLEOTIDE SEQUENCE [LARGE SCALE GENOMIC DNA]</scope>
    <source>
        <strain evidence="3 5">HO-Geo1</strain>
    </source>
</reference>
<name>A0A1G6N2Z6_9BACT</name>
<dbReference type="InterPro" id="IPR011042">
    <property type="entry name" value="6-blade_b-propeller_TolB-like"/>
</dbReference>
<gene>
    <name evidence="3" type="ORF">E4650_08095</name>
    <name evidence="2" type="ORF">SAMN04488588_1473</name>
</gene>
<protein>
    <submittedName>
        <fullName evidence="2">TolB protein</fullName>
    </submittedName>
</protein>